<proteinExistence type="predicted"/>
<feature type="compositionally biased region" description="Low complexity" evidence="1">
    <location>
        <begin position="134"/>
        <end position="148"/>
    </location>
</feature>
<feature type="compositionally biased region" description="Basic residues" evidence="1">
    <location>
        <begin position="81"/>
        <end position="95"/>
    </location>
</feature>
<feature type="region of interest" description="Disordered" evidence="1">
    <location>
        <begin position="134"/>
        <end position="161"/>
    </location>
</feature>
<accession>A0A6A5WFS7</accession>
<dbReference type="Proteomes" id="UP000799779">
    <property type="component" value="Unassembled WGS sequence"/>
</dbReference>
<dbReference type="OrthoDB" id="3795260at2759"/>
<feature type="compositionally biased region" description="Low complexity" evidence="1">
    <location>
        <begin position="71"/>
        <end position="80"/>
    </location>
</feature>
<dbReference type="EMBL" id="ML977599">
    <property type="protein sequence ID" value="KAF1999011.1"/>
    <property type="molecule type" value="Genomic_DNA"/>
</dbReference>
<reference evidence="2" key="1">
    <citation type="journal article" date="2020" name="Stud. Mycol.">
        <title>101 Dothideomycetes genomes: a test case for predicting lifestyles and emergence of pathogens.</title>
        <authorList>
            <person name="Haridas S."/>
            <person name="Albert R."/>
            <person name="Binder M."/>
            <person name="Bloem J."/>
            <person name="Labutti K."/>
            <person name="Salamov A."/>
            <person name="Andreopoulos B."/>
            <person name="Baker S."/>
            <person name="Barry K."/>
            <person name="Bills G."/>
            <person name="Bluhm B."/>
            <person name="Cannon C."/>
            <person name="Castanera R."/>
            <person name="Culley D."/>
            <person name="Daum C."/>
            <person name="Ezra D."/>
            <person name="Gonzalez J."/>
            <person name="Henrissat B."/>
            <person name="Kuo A."/>
            <person name="Liang C."/>
            <person name="Lipzen A."/>
            <person name="Lutzoni F."/>
            <person name="Magnuson J."/>
            <person name="Mondo S."/>
            <person name="Nolan M."/>
            <person name="Ohm R."/>
            <person name="Pangilinan J."/>
            <person name="Park H.-J."/>
            <person name="Ramirez L."/>
            <person name="Alfaro M."/>
            <person name="Sun H."/>
            <person name="Tritt A."/>
            <person name="Yoshinaga Y."/>
            <person name="Zwiers L.-H."/>
            <person name="Turgeon B."/>
            <person name="Goodwin S."/>
            <person name="Spatafora J."/>
            <person name="Crous P."/>
            <person name="Grigoriev I."/>
        </authorList>
    </citation>
    <scope>NUCLEOTIDE SEQUENCE</scope>
    <source>
        <strain evidence="2">CBS 123094</strain>
    </source>
</reference>
<feature type="region of interest" description="Disordered" evidence="1">
    <location>
        <begin position="1"/>
        <end position="108"/>
    </location>
</feature>
<feature type="compositionally biased region" description="Pro residues" evidence="1">
    <location>
        <begin position="1"/>
        <end position="12"/>
    </location>
</feature>
<protein>
    <submittedName>
        <fullName evidence="2">Uncharacterized protein</fullName>
    </submittedName>
</protein>
<organism evidence="2 3">
    <name type="scientific">Amniculicola lignicola CBS 123094</name>
    <dbReference type="NCBI Taxonomy" id="1392246"/>
    <lineage>
        <taxon>Eukaryota</taxon>
        <taxon>Fungi</taxon>
        <taxon>Dikarya</taxon>
        <taxon>Ascomycota</taxon>
        <taxon>Pezizomycotina</taxon>
        <taxon>Dothideomycetes</taxon>
        <taxon>Pleosporomycetidae</taxon>
        <taxon>Pleosporales</taxon>
        <taxon>Amniculicolaceae</taxon>
        <taxon>Amniculicola</taxon>
    </lineage>
</organism>
<feature type="compositionally biased region" description="Polar residues" evidence="1">
    <location>
        <begin position="22"/>
        <end position="46"/>
    </location>
</feature>
<evidence type="ECO:0000313" key="3">
    <source>
        <dbReference type="Proteomes" id="UP000799779"/>
    </source>
</evidence>
<name>A0A6A5WFS7_9PLEO</name>
<feature type="compositionally biased region" description="Basic and acidic residues" evidence="1">
    <location>
        <begin position="149"/>
        <end position="160"/>
    </location>
</feature>
<evidence type="ECO:0000313" key="2">
    <source>
        <dbReference type="EMBL" id="KAF1999011.1"/>
    </source>
</evidence>
<dbReference type="AlphaFoldDB" id="A0A6A5WFS7"/>
<sequence length="225" mass="24427">MASSDPSPPFPNEPEGYPAVPNPSTHWSYVNKPTQGRGNPKSSSAHARTPPSIRNEDTRSRSRNRNHTPTSRDSSSSSSRSRSRSRSRRQHRRRISSPDYDRGEGKPWYQKKSMWTGLATLATVAALLPSGISAKASRDAASASTRAARASEKSAREVKKSARASELSAIGSLTSARAVVSSSMAQGHMDTNGYAVCKDDRGRVQRVHPNAALVNPYGHGPHRVR</sequence>
<gene>
    <name evidence="2" type="ORF">P154DRAFT_437973</name>
</gene>
<evidence type="ECO:0000256" key="1">
    <source>
        <dbReference type="SAM" id="MobiDB-lite"/>
    </source>
</evidence>
<keyword evidence="3" id="KW-1185">Reference proteome</keyword>